<dbReference type="InterPro" id="IPR020103">
    <property type="entry name" value="PsdUridine_synth_cat_dom_sf"/>
</dbReference>
<proteinExistence type="inferred from homology"/>
<dbReference type="PANTHER" id="PTHR23127:SF0">
    <property type="entry name" value="H_ACA RIBONUCLEOPROTEIN COMPLEX SUBUNIT DKC1"/>
    <property type="match status" value="1"/>
</dbReference>
<evidence type="ECO:0000256" key="1">
    <source>
        <dbReference type="ARBA" id="ARBA00008999"/>
    </source>
</evidence>
<evidence type="ECO:0000313" key="7">
    <source>
        <dbReference type="Proteomes" id="UP000274504"/>
    </source>
</evidence>
<dbReference type="Pfam" id="PF16198">
    <property type="entry name" value="TruB_C_2"/>
    <property type="match status" value="1"/>
</dbReference>
<dbReference type="SUPFAM" id="SSF88697">
    <property type="entry name" value="PUA domain-like"/>
    <property type="match status" value="1"/>
</dbReference>
<dbReference type="STRING" id="6216.A0A0R3S8D7"/>
<dbReference type="Pfam" id="PF01509">
    <property type="entry name" value="TruB_N"/>
    <property type="match status" value="1"/>
</dbReference>
<evidence type="ECO:0000256" key="2">
    <source>
        <dbReference type="ARBA" id="ARBA00023235"/>
    </source>
</evidence>
<dbReference type="GO" id="GO:0031118">
    <property type="term" value="P:rRNA pseudouridine synthesis"/>
    <property type="evidence" value="ECO:0007669"/>
    <property type="project" value="TreeGrafter"/>
</dbReference>
<dbReference type="SMART" id="SM01136">
    <property type="entry name" value="DKCLD"/>
    <property type="match status" value="1"/>
</dbReference>
<dbReference type="InterPro" id="IPR012960">
    <property type="entry name" value="Dyskerin-like"/>
</dbReference>
<reference evidence="8" key="1">
    <citation type="submission" date="2017-02" db="UniProtKB">
        <authorList>
            <consortium name="WormBaseParasite"/>
        </authorList>
    </citation>
    <scope>IDENTIFICATION</scope>
</reference>
<dbReference type="WBParaSite" id="HDID_0000039901-mRNA-1">
    <property type="protein sequence ID" value="HDID_0000039901-mRNA-1"/>
    <property type="gene ID" value="HDID_0000039901"/>
</dbReference>
<dbReference type="GO" id="GO:0031120">
    <property type="term" value="P:snRNA pseudouridine synthesis"/>
    <property type="evidence" value="ECO:0007669"/>
    <property type="project" value="TreeGrafter"/>
</dbReference>
<dbReference type="InterPro" id="IPR032819">
    <property type="entry name" value="TruB_C"/>
</dbReference>
<evidence type="ECO:0000256" key="3">
    <source>
        <dbReference type="SAM" id="MobiDB-lite"/>
    </source>
</evidence>
<dbReference type="CDD" id="cd02572">
    <property type="entry name" value="PseudoU_synth_hDyskerin"/>
    <property type="match status" value="1"/>
</dbReference>
<dbReference type="Proteomes" id="UP000274504">
    <property type="component" value="Unassembled WGS sequence"/>
</dbReference>
<dbReference type="FunFam" id="3.30.2350.10:FF:000001">
    <property type="entry name" value="H/ACA ribonucleoprotein complex subunit CBF5"/>
    <property type="match status" value="1"/>
</dbReference>
<dbReference type="EMBL" id="UYSG01000053">
    <property type="protein sequence ID" value="VDL15931.1"/>
    <property type="molecule type" value="Genomic_DNA"/>
</dbReference>
<dbReference type="InterPro" id="IPR004802">
    <property type="entry name" value="tRNA_PsdUridine_synth_B_fam"/>
</dbReference>
<dbReference type="PANTHER" id="PTHR23127">
    <property type="entry name" value="CENTROMERE/MICROTUBULE BINDING PROTEIN CBF5"/>
    <property type="match status" value="1"/>
</dbReference>
<gene>
    <name evidence="6" type="ORF">HDID_LOCUS400</name>
</gene>
<sequence length="427" mass="47908">MGSKKKHVEKGSADGDNAHIVSVPTKVQDAHFSVLLRNVMSMNSNGCSFAQEIEGCPPNQRAIQKYIEYVYFLNHNNFSFGVINLDKPSNPSSHEVVAWVKNILHVEKTGHSGTLDPKVSGCLIVCIEKATRLVKSQQNAGKGYISICRLHGHANMEELRRVCEQLEGPLYQRPPLISAVKRNLRIRTIKDLNILEFDEKKGLAILEVNCQAGTYIRTLCVHVGLMLGVGGVMEELRRVKSGVLTECDNMVTMHDVLDAYWLYQNQGDERYLRKIIMPLENILVNHKRIIVKDSAVAALCFGAALCKTGIIYFDNDIKQGEEIVLVTSKGEAIALATARCNTEGIAISTYGFVAKLKRVIMERDHYRRQWVETRKKRKEREAAGLSTPGAVKQEPKLSLNTDAEEMQTEQAPDTSERPKKRPRHSDD</sequence>
<dbReference type="CDD" id="cd21148">
    <property type="entry name" value="PUA_Cbf5"/>
    <property type="match status" value="1"/>
</dbReference>
<evidence type="ECO:0000313" key="8">
    <source>
        <dbReference type="WBParaSite" id="HDID_0000039901-mRNA-1"/>
    </source>
</evidence>
<dbReference type="SMART" id="SM00359">
    <property type="entry name" value="PUA"/>
    <property type="match status" value="1"/>
</dbReference>
<feature type="domain" description="PUA" evidence="4">
    <location>
        <begin position="287"/>
        <end position="361"/>
    </location>
</feature>
<dbReference type="PROSITE" id="PS50890">
    <property type="entry name" value="PUA"/>
    <property type="match status" value="1"/>
</dbReference>
<feature type="domain" description="Dyskerin-like" evidence="5">
    <location>
        <begin position="52"/>
        <end position="97"/>
    </location>
</feature>
<reference evidence="6 7" key="2">
    <citation type="submission" date="2018-11" db="EMBL/GenBank/DDBJ databases">
        <authorList>
            <consortium name="Pathogen Informatics"/>
        </authorList>
    </citation>
    <scope>NUCLEOTIDE SEQUENCE [LARGE SCALE GENOMIC DNA]</scope>
</reference>
<name>A0A0R3S8D7_HYMDI</name>
<dbReference type="AlphaFoldDB" id="A0A0R3S8D7"/>
<dbReference type="GO" id="GO:1990481">
    <property type="term" value="P:mRNA pseudouridine synthesis"/>
    <property type="evidence" value="ECO:0007669"/>
    <property type="project" value="TreeGrafter"/>
</dbReference>
<evidence type="ECO:0000259" key="5">
    <source>
        <dbReference type="SMART" id="SM01136"/>
    </source>
</evidence>
<accession>A0A0R3S8D7</accession>
<dbReference type="GO" id="GO:0009982">
    <property type="term" value="F:pseudouridine synthase activity"/>
    <property type="evidence" value="ECO:0007669"/>
    <property type="project" value="InterPro"/>
</dbReference>
<keyword evidence="2" id="KW-0413">Isomerase</keyword>
<dbReference type="Pfam" id="PF01472">
    <property type="entry name" value="PUA"/>
    <property type="match status" value="1"/>
</dbReference>
<evidence type="ECO:0000259" key="4">
    <source>
        <dbReference type="SMART" id="SM00359"/>
    </source>
</evidence>
<dbReference type="Gene3D" id="3.30.2350.10">
    <property type="entry name" value="Pseudouridine synthase"/>
    <property type="match status" value="1"/>
</dbReference>
<evidence type="ECO:0000313" key="6">
    <source>
        <dbReference type="EMBL" id="VDL15931.1"/>
    </source>
</evidence>
<feature type="region of interest" description="Disordered" evidence="3">
    <location>
        <begin position="377"/>
        <end position="427"/>
    </location>
</feature>
<dbReference type="InterPro" id="IPR036974">
    <property type="entry name" value="PUA_sf"/>
</dbReference>
<dbReference type="GO" id="GO:0000495">
    <property type="term" value="P:box H/ACA sno(s)RNA 3'-end processing"/>
    <property type="evidence" value="ECO:0007669"/>
    <property type="project" value="TreeGrafter"/>
</dbReference>
<dbReference type="Gene3D" id="2.30.130.10">
    <property type="entry name" value="PUA domain"/>
    <property type="match status" value="1"/>
</dbReference>
<protein>
    <submittedName>
        <fullName evidence="8">PUA domain-containing protein</fullName>
    </submittedName>
</protein>
<dbReference type="Pfam" id="PF08068">
    <property type="entry name" value="DKCLD"/>
    <property type="match status" value="1"/>
</dbReference>
<dbReference type="NCBIfam" id="NF003280">
    <property type="entry name" value="PRK04270.1"/>
    <property type="match status" value="1"/>
</dbReference>
<dbReference type="InterPro" id="IPR015947">
    <property type="entry name" value="PUA-like_sf"/>
</dbReference>
<dbReference type="OrthoDB" id="10250002at2759"/>
<dbReference type="GO" id="GO:0003723">
    <property type="term" value="F:RNA binding"/>
    <property type="evidence" value="ECO:0007669"/>
    <property type="project" value="InterPro"/>
</dbReference>
<comment type="similarity">
    <text evidence="1">Belongs to the pseudouridine synthase TruB family.</text>
</comment>
<organism evidence="8">
    <name type="scientific">Hymenolepis diminuta</name>
    <name type="common">Rat tapeworm</name>
    <dbReference type="NCBI Taxonomy" id="6216"/>
    <lineage>
        <taxon>Eukaryota</taxon>
        <taxon>Metazoa</taxon>
        <taxon>Spiralia</taxon>
        <taxon>Lophotrochozoa</taxon>
        <taxon>Platyhelminthes</taxon>
        <taxon>Cestoda</taxon>
        <taxon>Eucestoda</taxon>
        <taxon>Cyclophyllidea</taxon>
        <taxon>Hymenolepididae</taxon>
        <taxon>Hymenolepis</taxon>
    </lineage>
</organism>
<dbReference type="SUPFAM" id="SSF55120">
    <property type="entry name" value="Pseudouridine synthase"/>
    <property type="match status" value="1"/>
</dbReference>
<feature type="compositionally biased region" description="Basic residues" evidence="3">
    <location>
        <begin position="418"/>
        <end position="427"/>
    </location>
</feature>
<dbReference type="InterPro" id="IPR002501">
    <property type="entry name" value="PsdUridine_synth_N"/>
</dbReference>
<dbReference type="InterPro" id="IPR002478">
    <property type="entry name" value="PUA"/>
</dbReference>
<dbReference type="NCBIfam" id="TIGR00425">
    <property type="entry name" value="CBF5"/>
    <property type="match status" value="1"/>
</dbReference>